<reference evidence="3 4" key="1">
    <citation type="submission" date="2018-12" db="EMBL/GenBank/DDBJ databases">
        <title>Draft genome sequence of Embleya hyalina NBRC 13850T.</title>
        <authorList>
            <person name="Komaki H."/>
            <person name="Hosoyama A."/>
            <person name="Kimura A."/>
            <person name="Ichikawa N."/>
            <person name="Tamura T."/>
        </authorList>
    </citation>
    <scope>NUCLEOTIDE SEQUENCE [LARGE SCALE GENOMIC DNA]</scope>
    <source>
        <strain evidence="3 4">NBRC 13850</strain>
    </source>
</reference>
<dbReference type="EMBL" id="BIFH01000014">
    <property type="protein sequence ID" value="GCD93747.1"/>
    <property type="molecule type" value="Genomic_DNA"/>
</dbReference>
<dbReference type="SUPFAM" id="SSF48557">
    <property type="entry name" value="L-aspartase-like"/>
    <property type="match status" value="1"/>
</dbReference>
<dbReference type="GO" id="GO:0016841">
    <property type="term" value="F:ammonia-lyase activity"/>
    <property type="evidence" value="ECO:0007669"/>
    <property type="project" value="UniProtKB-ARBA"/>
</dbReference>
<name>A0A401YGQ3_9ACTN</name>
<keyword evidence="4" id="KW-1185">Reference proteome</keyword>
<dbReference type="Proteomes" id="UP000286931">
    <property type="component" value="Unassembled WGS sequence"/>
</dbReference>
<feature type="signal peptide" evidence="2">
    <location>
        <begin position="1"/>
        <end position="17"/>
    </location>
</feature>
<accession>A0A401YGQ3</accession>
<evidence type="ECO:0000313" key="4">
    <source>
        <dbReference type="Proteomes" id="UP000286931"/>
    </source>
</evidence>
<dbReference type="Pfam" id="PF00221">
    <property type="entry name" value="Lyase_aromatic"/>
    <property type="match status" value="1"/>
</dbReference>
<evidence type="ECO:0000256" key="2">
    <source>
        <dbReference type="SAM" id="SignalP"/>
    </source>
</evidence>
<dbReference type="RefSeq" id="WP_218042679.1">
    <property type="nucleotide sequence ID" value="NZ_BIFH01000014.1"/>
</dbReference>
<dbReference type="Gene3D" id="1.10.275.10">
    <property type="entry name" value="Fumarase/aspartase (N-terminal domain)"/>
    <property type="match status" value="1"/>
</dbReference>
<proteinExistence type="predicted"/>
<organism evidence="3 4">
    <name type="scientific">Embleya hyalina</name>
    <dbReference type="NCBI Taxonomy" id="516124"/>
    <lineage>
        <taxon>Bacteria</taxon>
        <taxon>Bacillati</taxon>
        <taxon>Actinomycetota</taxon>
        <taxon>Actinomycetes</taxon>
        <taxon>Kitasatosporales</taxon>
        <taxon>Streptomycetaceae</taxon>
        <taxon>Embleya</taxon>
    </lineage>
</organism>
<evidence type="ECO:0000313" key="3">
    <source>
        <dbReference type="EMBL" id="GCD93747.1"/>
    </source>
</evidence>
<feature type="chain" id="PRO_5039531537" evidence="2">
    <location>
        <begin position="18"/>
        <end position="582"/>
    </location>
</feature>
<sequence length="582" mass="60941">MAVAVAGVLVLVSGSAASVGPASRAPAHARLVPAGGDPSGEGHRDVEGRAGGAVELDGAHLTMAQMSAVFRGTSGPITLADSAAAGMTRIRGGALAALGEGQRVYGWNQALGPLKNNALTDAEQVEFQKHILRSHAAGTGPELSTGVARLALVLRANAMARGHMGVRPEMVRRMLALVNAKVTPVMPAIGSLGTGDLQPMAAAGLVLTGDGATARLDGGEPGPAGDVLARAGLSRTFELQAGEALPLISGSGVLTARYVGSVLRSEAFLDQFEGAFALFMEATRAEAGSLDARTHAERRIPAEEYEAGVLSTLTEGSEWMTEQGRARYGETAPRIQDAVSVRSTPHIAGTLRQTLGEAVAIIEREANSSTSNPLVFERSDGTHEFVMGGNYDDAQIGHAVDTLNAQVTDVAVLSHELSARLIASKWSYGLPDNLAGPPVGLNSGMVQVQTVAAALVPEMQVRAMPAGVLSRPEKFGQEDHNTMAMASERNLDDNLERAEIILAVHFLLAAQGIDSARPQMGNLALGKRTAELHARFRQHVPELGEDRWMTPDVDKAVALVTHEHLRTTPPPATPPQSVPHPR</sequence>
<keyword evidence="1 3" id="KW-0456">Lyase</keyword>
<keyword evidence="2" id="KW-0732">Signal</keyword>
<gene>
    <name evidence="3" type="ORF">EHYA_01395</name>
</gene>
<dbReference type="AlphaFoldDB" id="A0A401YGQ3"/>
<comment type="caution">
    <text evidence="3">The sequence shown here is derived from an EMBL/GenBank/DDBJ whole genome shotgun (WGS) entry which is preliminary data.</text>
</comment>
<dbReference type="PANTHER" id="PTHR10362">
    <property type="entry name" value="HISTIDINE AMMONIA-LYASE"/>
    <property type="match status" value="1"/>
</dbReference>
<protein>
    <submittedName>
        <fullName evidence="3">Histidine ammonia-lyase</fullName>
    </submittedName>
</protein>
<dbReference type="InterPro" id="IPR008948">
    <property type="entry name" value="L-Aspartase-like"/>
</dbReference>
<evidence type="ECO:0000256" key="1">
    <source>
        <dbReference type="ARBA" id="ARBA00023239"/>
    </source>
</evidence>
<dbReference type="Gene3D" id="1.20.200.10">
    <property type="entry name" value="Fumarase/aspartase (Central domain)"/>
    <property type="match status" value="1"/>
</dbReference>
<dbReference type="InterPro" id="IPR001106">
    <property type="entry name" value="Aromatic_Lyase"/>
</dbReference>
<dbReference type="InterPro" id="IPR024083">
    <property type="entry name" value="Fumarase/histidase_N"/>
</dbReference>